<gene>
    <name evidence="1" type="ORF">AMTR_s00017p00057650</name>
</gene>
<organism evidence="1 2">
    <name type="scientific">Amborella trichopoda</name>
    <dbReference type="NCBI Taxonomy" id="13333"/>
    <lineage>
        <taxon>Eukaryota</taxon>
        <taxon>Viridiplantae</taxon>
        <taxon>Streptophyta</taxon>
        <taxon>Embryophyta</taxon>
        <taxon>Tracheophyta</taxon>
        <taxon>Spermatophyta</taxon>
        <taxon>Magnoliopsida</taxon>
        <taxon>Amborellales</taxon>
        <taxon>Amborellaceae</taxon>
        <taxon>Amborella</taxon>
    </lineage>
</organism>
<dbReference type="AlphaFoldDB" id="W1PMY9"/>
<reference evidence="2" key="1">
    <citation type="journal article" date="2013" name="Science">
        <title>The Amborella genome and the evolution of flowering plants.</title>
        <authorList>
            <consortium name="Amborella Genome Project"/>
        </authorList>
    </citation>
    <scope>NUCLEOTIDE SEQUENCE [LARGE SCALE GENOMIC DNA]</scope>
</reference>
<sequence>MRIYDARLIVQVAQSFQILINSKVLGKVVYLYPWDLRLKFRRRAMWLVRKLWWVPRYFLLLDLKGARHLLFLPLKLHSHEQALKWWL</sequence>
<dbReference type="Gramene" id="ERN08540">
    <property type="protein sequence ID" value="ERN08540"/>
    <property type="gene ID" value="AMTR_s00017p00057650"/>
</dbReference>
<dbReference type="Proteomes" id="UP000017836">
    <property type="component" value="Unassembled WGS sequence"/>
</dbReference>
<dbReference type="HOGENOM" id="CLU_2486330_0_0_1"/>
<name>W1PMY9_AMBTC</name>
<evidence type="ECO:0000313" key="1">
    <source>
        <dbReference type="EMBL" id="ERN08540.1"/>
    </source>
</evidence>
<proteinExistence type="predicted"/>
<accession>W1PMY9</accession>
<dbReference type="EMBL" id="KI393256">
    <property type="protein sequence ID" value="ERN08540.1"/>
    <property type="molecule type" value="Genomic_DNA"/>
</dbReference>
<keyword evidence="2" id="KW-1185">Reference proteome</keyword>
<protein>
    <submittedName>
        <fullName evidence="1">Uncharacterized protein</fullName>
    </submittedName>
</protein>
<evidence type="ECO:0000313" key="2">
    <source>
        <dbReference type="Proteomes" id="UP000017836"/>
    </source>
</evidence>